<dbReference type="STRING" id="578459.A0A194SCC4"/>
<dbReference type="Pfam" id="PF08240">
    <property type="entry name" value="ADH_N"/>
    <property type="match status" value="1"/>
</dbReference>
<dbReference type="OrthoDB" id="10257049at2759"/>
<dbReference type="Gene3D" id="3.90.180.10">
    <property type="entry name" value="Medium-chain alcohol dehydrogenases, catalytic domain"/>
    <property type="match status" value="1"/>
</dbReference>
<accession>A0A194SCC4</accession>
<evidence type="ECO:0000259" key="1">
    <source>
        <dbReference type="SMART" id="SM00829"/>
    </source>
</evidence>
<dbReference type="PANTHER" id="PTHR45348">
    <property type="entry name" value="HYPOTHETICAL OXIDOREDUCTASE (EUROFUNG)"/>
    <property type="match status" value="1"/>
</dbReference>
<dbReference type="SUPFAM" id="SSF50129">
    <property type="entry name" value="GroES-like"/>
    <property type="match status" value="1"/>
</dbReference>
<dbReference type="Pfam" id="PF00107">
    <property type="entry name" value="ADH_zinc_N"/>
    <property type="match status" value="1"/>
</dbReference>
<reference evidence="2 3" key="1">
    <citation type="journal article" date="2015" name="Front. Microbiol.">
        <title>Genome sequence of the plant growth promoting endophytic yeast Rhodotorula graminis WP1.</title>
        <authorList>
            <person name="Firrincieli A."/>
            <person name="Otillar R."/>
            <person name="Salamov A."/>
            <person name="Schmutz J."/>
            <person name="Khan Z."/>
            <person name="Redman R.S."/>
            <person name="Fleck N.D."/>
            <person name="Lindquist E."/>
            <person name="Grigoriev I.V."/>
            <person name="Doty S.L."/>
        </authorList>
    </citation>
    <scope>NUCLEOTIDE SEQUENCE [LARGE SCALE GENOMIC DNA]</scope>
    <source>
        <strain evidence="2 3">WP1</strain>
    </source>
</reference>
<feature type="domain" description="Enoyl reductase (ER)" evidence="1">
    <location>
        <begin position="11"/>
        <end position="345"/>
    </location>
</feature>
<dbReference type="Proteomes" id="UP000053890">
    <property type="component" value="Unassembled WGS sequence"/>
</dbReference>
<dbReference type="InterPro" id="IPR013149">
    <property type="entry name" value="ADH-like_C"/>
</dbReference>
<gene>
    <name evidence="2" type="ORF">RHOBADRAFT_65857</name>
</gene>
<dbReference type="GeneID" id="28979246"/>
<dbReference type="RefSeq" id="XP_018274144.1">
    <property type="nucleotide sequence ID" value="XM_018418799.1"/>
</dbReference>
<dbReference type="PANTHER" id="PTHR45348:SF2">
    <property type="entry name" value="ZINC-TYPE ALCOHOL DEHYDROGENASE-LIKE PROTEIN C2E1P3.01"/>
    <property type="match status" value="1"/>
</dbReference>
<keyword evidence="3" id="KW-1185">Reference proteome</keyword>
<dbReference type="Gene3D" id="3.40.50.720">
    <property type="entry name" value="NAD(P)-binding Rossmann-like Domain"/>
    <property type="match status" value="1"/>
</dbReference>
<dbReference type="AlphaFoldDB" id="A0A194SCC4"/>
<dbReference type="InterPro" id="IPR047122">
    <property type="entry name" value="Trans-enoyl_RdTase-like"/>
</dbReference>
<sequence>MAATMKAVVVTARGKTELKDVPVPSPAAGEILVKTSAIACNPTDFKPRDFLAPEGSWLGCDYAGTVYKVGSGVTNVKEGDRVAGFVHGGAWEGEGWAEYIKAQASLVWKVPDNLNDLEAAAAAAVGPWTVIMALNFRLGLNTPMNPVKEPEPVLIWGGSTSTGLYAIQFAKASGYLPVVTASEKNFAKLKELGAAATYSYSDPDVASKIAKDFPKLRYALDTISEGKTTITAVKAIAQAAGKGKVITLLGNQDPELKEYADSVPAEPTLLYTVLGVPFEWPGMKFPAMPEDKRRMEEWCGKHLTGLFESGTIKPNPILPFEGGLANVQAGMDYIKAGKQSAQKVVYKV</sequence>
<dbReference type="SUPFAM" id="SSF51735">
    <property type="entry name" value="NAD(P)-binding Rossmann-fold domains"/>
    <property type="match status" value="1"/>
</dbReference>
<dbReference type="InterPro" id="IPR020843">
    <property type="entry name" value="ER"/>
</dbReference>
<dbReference type="InterPro" id="IPR011032">
    <property type="entry name" value="GroES-like_sf"/>
</dbReference>
<evidence type="ECO:0000313" key="3">
    <source>
        <dbReference type="Proteomes" id="UP000053890"/>
    </source>
</evidence>
<name>A0A194SCC4_RHOGW</name>
<dbReference type="EMBL" id="KQ474073">
    <property type="protein sequence ID" value="KPV78095.1"/>
    <property type="molecule type" value="Genomic_DNA"/>
</dbReference>
<dbReference type="GO" id="GO:0016651">
    <property type="term" value="F:oxidoreductase activity, acting on NAD(P)H"/>
    <property type="evidence" value="ECO:0007669"/>
    <property type="project" value="InterPro"/>
</dbReference>
<dbReference type="InterPro" id="IPR013154">
    <property type="entry name" value="ADH-like_N"/>
</dbReference>
<dbReference type="CDD" id="cd08249">
    <property type="entry name" value="enoyl_reductase_like"/>
    <property type="match status" value="1"/>
</dbReference>
<organism evidence="2 3">
    <name type="scientific">Rhodotorula graminis (strain WP1)</name>
    <dbReference type="NCBI Taxonomy" id="578459"/>
    <lineage>
        <taxon>Eukaryota</taxon>
        <taxon>Fungi</taxon>
        <taxon>Dikarya</taxon>
        <taxon>Basidiomycota</taxon>
        <taxon>Pucciniomycotina</taxon>
        <taxon>Microbotryomycetes</taxon>
        <taxon>Sporidiobolales</taxon>
        <taxon>Sporidiobolaceae</taxon>
        <taxon>Rhodotorula</taxon>
    </lineage>
</organism>
<protein>
    <recommendedName>
        <fullName evidence="1">Enoyl reductase (ER) domain-containing protein</fullName>
    </recommendedName>
</protein>
<dbReference type="OMA" id="LTLMWAN"/>
<dbReference type="SMART" id="SM00829">
    <property type="entry name" value="PKS_ER"/>
    <property type="match status" value="1"/>
</dbReference>
<proteinExistence type="predicted"/>
<dbReference type="InterPro" id="IPR036291">
    <property type="entry name" value="NAD(P)-bd_dom_sf"/>
</dbReference>
<evidence type="ECO:0000313" key="2">
    <source>
        <dbReference type="EMBL" id="KPV78095.1"/>
    </source>
</evidence>